<sequence>MKNVILDVDTGNDDAVAIMMAALHPDIRLVGCTTVAGNLPVENTTDNTLRVLSHIGRDDVPVYRGLAKPFAPHPFPVPEGFTSSATPVHQEQLALPEATTRAQTATAVEWLVETLRGATQKVTLIPVAPLTNIAAAITVAPEIIHAVEEIVIMGGSATHGNETSQAEFNIYKDPVAAQVVFNAGFERLVLVTLDATRKALVSDIQCQELAALGSPAALATAQILDYYIRGNDTQSVAAVHDALCVAYAIDPTVIGVQRLNVDADTVGFHTYGRTIVDLKGISGRPPNAFVALDADPGKFYELLKHTVSRTTATAR</sequence>
<dbReference type="Pfam" id="PF01156">
    <property type="entry name" value="IU_nuc_hydro"/>
    <property type="match status" value="1"/>
</dbReference>
<evidence type="ECO:0000259" key="3">
    <source>
        <dbReference type="Pfam" id="PF01156"/>
    </source>
</evidence>
<keyword evidence="5" id="KW-1185">Reference proteome</keyword>
<dbReference type="InterPro" id="IPR001910">
    <property type="entry name" value="Inosine/uridine_hydrolase_dom"/>
</dbReference>
<keyword evidence="2" id="KW-0326">Glycosidase</keyword>
<keyword evidence="1" id="KW-0378">Hydrolase</keyword>
<protein>
    <recommendedName>
        <fullName evidence="3">Inosine/uridine-preferring nucleoside hydrolase domain-containing protein</fullName>
    </recommendedName>
</protein>
<dbReference type="Gene3D" id="3.90.245.10">
    <property type="entry name" value="Ribonucleoside hydrolase-like"/>
    <property type="match status" value="1"/>
</dbReference>
<name>A0ABX0DCP7_9MICC</name>
<dbReference type="EMBL" id="JAAKZI010000028">
    <property type="protein sequence ID" value="NGN84682.1"/>
    <property type="molecule type" value="Genomic_DNA"/>
</dbReference>
<proteinExistence type="predicted"/>
<dbReference type="InterPro" id="IPR023186">
    <property type="entry name" value="IUNH"/>
</dbReference>
<dbReference type="Proteomes" id="UP000479226">
    <property type="component" value="Unassembled WGS sequence"/>
</dbReference>
<comment type="caution">
    <text evidence="4">The sequence shown here is derived from an EMBL/GenBank/DDBJ whole genome shotgun (WGS) entry which is preliminary data.</text>
</comment>
<evidence type="ECO:0000313" key="4">
    <source>
        <dbReference type="EMBL" id="NGN84682.1"/>
    </source>
</evidence>
<dbReference type="PANTHER" id="PTHR12304">
    <property type="entry name" value="INOSINE-URIDINE PREFERRING NUCLEOSIDE HYDROLASE"/>
    <property type="match status" value="1"/>
</dbReference>
<evidence type="ECO:0000256" key="2">
    <source>
        <dbReference type="ARBA" id="ARBA00023295"/>
    </source>
</evidence>
<reference evidence="4 5" key="1">
    <citation type="submission" date="2020-02" db="EMBL/GenBank/DDBJ databases">
        <title>Genome sequence of the type strain DSM 27180 of Arthrobacter silviterrae.</title>
        <authorList>
            <person name="Gao J."/>
            <person name="Sun J."/>
        </authorList>
    </citation>
    <scope>NUCLEOTIDE SEQUENCE [LARGE SCALE GENOMIC DNA]</scope>
    <source>
        <strain evidence="4 5">DSM 27180</strain>
    </source>
</reference>
<dbReference type="RefSeq" id="WP_165182908.1">
    <property type="nucleotide sequence ID" value="NZ_JAAKZI010000028.1"/>
</dbReference>
<accession>A0ABX0DCP7</accession>
<evidence type="ECO:0000313" key="5">
    <source>
        <dbReference type="Proteomes" id="UP000479226"/>
    </source>
</evidence>
<dbReference type="InterPro" id="IPR036452">
    <property type="entry name" value="Ribo_hydro-like"/>
</dbReference>
<gene>
    <name evidence="4" type="ORF">G6N77_14640</name>
</gene>
<dbReference type="PROSITE" id="PS01247">
    <property type="entry name" value="IUNH"/>
    <property type="match status" value="1"/>
</dbReference>
<evidence type="ECO:0000256" key="1">
    <source>
        <dbReference type="ARBA" id="ARBA00022801"/>
    </source>
</evidence>
<organism evidence="4 5">
    <name type="scientific">Arthrobacter silviterrae</name>
    <dbReference type="NCBI Taxonomy" id="2026658"/>
    <lineage>
        <taxon>Bacteria</taxon>
        <taxon>Bacillati</taxon>
        <taxon>Actinomycetota</taxon>
        <taxon>Actinomycetes</taxon>
        <taxon>Micrococcales</taxon>
        <taxon>Micrococcaceae</taxon>
        <taxon>Arthrobacter</taxon>
    </lineage>
</organism>
<feature type="domain" description="Inosine/uridine-preferring nucleoside hydrolase" evidence="3">
    <location>
        <begin position="4"/>
        <end position="301"/>
    </location>
</feature>
<dbReference type="PANTHER" id="PTHR12304:SF4">
    <property type="entry name" value="URIDINE NUCLEOSIDASE"/>
    <property type="match status" value="1"/>
</dbReference>
<dbReference type="SUPFAM" id="SSF53590">
    <property type="entry name" value="Nucleoside hydrolase"/>
    <property type="match status" value="1"/>
</dbReference>
<dbReference type="InterPro" id="IPR015910">
    <property type="entry name" value="I/U_nuclsd_hydro_CS"/>
</dbReference>